<gene>
    <name evidence="4" type="ordered locus">Mjls_0331</name>
</gene>
<feature type="region of interest" description="Disordered" evidence="1">
    <location>
        <begin position="31"/>
        <end position="56"/>
    </location>
</feature>
<dbReference type="InterPro" id="IPR009045">
    <property type="entry name" value="Zn_M74/Hedgehog-like"/>
</dbReference>
<accession>A0A5Q5CAI8</accession>
<evidence type="ECO:0000256" key="2">
    <source>
        <dbReference type="SAM" id="SignalP"/>
    </source>
</evidence>
<dbReference type="CDD" id="cd14846">
    <property type="entry name" value="Peptidase_M15_like"/>
    <property type="match status" value="1"/>
</dbReference>
<keyword evidence="4" id="KW-0378">Hydrolase</keyword>
<keyword evidence="4" id="KW-0121">Carboxypeptidase</keyword>
<dbReference type="SUPFAM" id="SSF55166">
    <property type="entry name" value="Hedgehog/DD-peptidase"/>
    <property type="match status" value="1"/>
</dbReference>
<reference evidence="4" key="1">
    <citation type="submission" date="2007-02" db="EMBL/GenBank/DDBJ databases">
        <title>Complete sequence of Mycobacterium sp. JLS.</title>
        <authorList>
            <consortium name="US DOE Joint Genome Institute"/>
            <person name="Copeland A."/>
            <person name="Lucas S."/>
            <person name="Lapidus A."/>
            <person name="Barry K."/>
            <person name="Detter J.C."/>
            <person name="Glavina del Rio T."/>
            <person name="Hammon N."/>
            <person name="Israni S."/>
            <person name="Dalin E."/>
            <person name="Tice H."/>
            <person name="Pitluck S."/>
            <person name="Chain P."/>
            <person name="Malfatti S."/>
            <person name="Shin M."/>
            <person name="Vergez L."/>
            <person name="Schmutz J."/>
            <person name="Larimer F."/>
            <person name="Land M."/>
            <person name="Hauser L."/>
            <person name="Kyrpides N."/>
            <person name="Mikhailova N."/>
            <person name="Miller C.D."/>
            <person name="Anderson A.J."/>
            <person name="Sims R.C."/>
            <person name="Richardson P."/>
        </authorList>
    </citation>
    <scope>NUCLEOTIDE SEQUENCE [LARGE SCALE GENOMIC DNA]</scope>
    <source>
        <strain evidence="4">JLS</strain>
    </source>
</reference>
<keyword evidence="4" id="KW-0645">Protease</keyword>
<dbReference type="Gene3D" id="3.30.1380.10">
    <property type="match status" value="1"/>
</dbReference>
<keyword evidence="2" id="KW-0732">Signal</keyword>
<dbReference type="EMBL" id="CP000580">
    <property type="protein sequence ID" value="ABN96144.1"/>
    <property type="molecule type" value="Genomic_DNA"/>
</dbReference>
<feature type="chain" id="PRO_5025004525" evidence="2">
    <location>
        <begin position="30"/>
        <end position="206"/>
    </location>
</feature>
<dbReference type="PANTHER" id="PTHR34385">
    <property type="entry name" value="D-ALANYL-D-ALANINE CARBOXYPEPTIDASE"/>
    <property type="match status" value="1"/>
</dbReference>
<dbReference type="PANTHER" id="PTHR34385:SF1">
    <property type="entry name" value="PEPTIDOGLYCAN L-ALANYL-D-GLUTAMATE ENDOPEPTIDASE CWLK"/>
    <property type="match status" value="1"/>
</dbReference>
<protein>
    <submittedName>
        <fullName evidence="4">Peptidase M15B and M15C, D,D-carboxypeptidase VanY/endolysin</fullName>
    </submittedName>
</protein>
<dbReference type="Pfam" id="PF02557">
    <property type="entry name" value="VanY"/>
    <property type="match status" value="1"/>
</dbReference>
<organism evidence="4">
    <name type="scientific">Mycobacterium sp. (strain JLS)</name>
    <dbReference type="NCBI Taxonomy" id="164757"/>
    <lineage>
        <taxon>Bacteria</taxon>
        <taxon>Bacillati</taxon>
        <taxon>Actinomycetota</taxon>
        <taxon>Actinomycetes</taxon>
        <taxon>Mycobacteriales</taxon>
        <taxon>Mycobacteriaceae</taxon>
        <taxon>Mycobacterium</taxon>
    </lineage>
</organism>
<dbReference type="InterPro" id="IPR052179">
    <property type="entry name" value="DD-CPase-like"/>
</dbReference>
<feature type="domain" description="D-alanyl-D-alanine carboxypeptidase-like core" evidence="3">
    <location>
        <begin position="87"/>
        <end position="179"/>
    </location>
</feature>
<evidence type="ECO:0000313" key="4">
    <source>
        <dbReference type="EMBL" id="ABN96144.1"/>
    </source>
</evidence>
<proteinExistence type="predicted"/>
<name>A0A5Q5CAI8_MYCSJ</name>
<sequence length="206" mass="21225" precursor="true">MGVWRTVCRVSVAVGCACGVLFGAAPSHADPAEPGGDTLVGPSASGTEPSSAPFDIGPAATDTFGGYLPEDGTLTAFDVENPIVGRLDPALLAAVQEATRAAAADGVDVEINSGWRSIGFQERLFEDGVRTYGSVEVARQFVASPQTSMHVVGRAVDVGGPGAAAWMSRNGPRFGLCQVYANELWHYELTADANGACPPMKPNATG</sequence>
<dbReference type="GO" id="GO:0004180">
    <property type="term" value="F:carboxypeptidase activity"/>
    <property type="evidence" value="ECO:0007669"/>
    <property type="project" value="UniProtKB-KW"/>
</dbReference>
<evidence type="ECO:0000256" key="1">
    <source>
        <dbReference type="SAM" id="MobiDB-lite"/>
    </source>
</evidence>
<dbReference type="KEGG" id="mjl:Mjls_0331"/>
<evidence type="ECO:0000259" key="3">
    <source>
        <dbReference type="Pfam" id="PF02557"/>
    </source>
</evidence>
<dbReference type="AlphaFoldDB" id="A0A5Q5CAI8"/>
<dbReference type="GO" id="GO:0006508">
    <property type="term" value="P:proteolysis"/>
    <property type="evidence" value="ECO:0007669"/>
    <property type="project" value="InterPro"/>
</dbReference>
<dbReference type="InterPro" id="IPR003709">
    <property type="entry name" value="VanY-like_core_dom"/>
</dbReference>
<feature type="signal peptide" evidence="2">
    <location>
        <begin position="1"/>
        <end position="29"/>
    </location>
</feature>